<accession>A0AAU7PTQ5</accession>
<protein>
    <submittedName>
        <fullName evidence="1">Uncharacterized protein</fullName>
    </submittedName>
</protein>
<gene>
    <name evidence="1" type="ORF">ABFV83_08190</name>
</gene>
<dbReference type="RefSeq" id="WP_349948401.1">
    <property type="nucleotide sequence ID" value="NZ_CP157940.1"/>
</dbReference>
<name>A0AAU7PTQ5_9FIRM</name>
<dbReference type="EMBL" id="CP157940">
    <property type="protein sequence ID" value="XBS55751.1"/>
    <property type="molecule type" value="Genomic_DNA"/>
</dbReference>
<proteinExistence type="predicted"/>
<reference evidence="1" key="1">
    <citation type="submission" date="2024-06" db="EMBL/GenBank/DDBJ databases">
        <title>Lacrimispora cavernae sp. nov., a novel anaerobe isolated from bat guano pile inside a cave.</title>
        <authorList>
            <person name="Miller S.L."/>
            <person name="Lu N."/>
            <person name="King J."/>
            <person name="Sankaranarayanan K."/>
            <person name="Lawson P.A."/>
        </authorList>
    </citation>
    <scope>NUCLEOTIDE SEQUENCE</scope>
    <source>
        <strain evidence="1">BS-2</strain>
    </source>
</reference>
<sequence>MAKQIIQRNNSMVQDNQQINVTLEESSDIIKYDSFGILSAKKSIWVPEAQKSILLTAVEVSAPLDISIILSDGDNDFLSLRVTELLSTVSQRFSSAYRLKTNNALMISTSDEKINCNTSGAVSATQVAYNSRSDFINVNNAVGLANGSLAVLNSGLLNQTRGRIILGYSMLPSNYAYLEITSVVIKYYCRLSLTLAVGVSSMILYWRPDSLENWIELQQMSLSLIGAIDYLTVPVTYDITNAVLQASNPWEVISNMQTSFVGTHTGLGLGNAVQLDAVEVKICMSGKNQITLFGYEA</sequence>
<organism evidence="1">
    <name type="scientific">Lacrimispora sp. BS-2</name>
    <dbReference type="NCBI Taxonomy" id="3151850"/>
    <lineage>
        <taxon>Bacteria</taxon>
        <taxon>Bacillati</taxon>
        <taxon>Bacillota</taxon>
        <taxon>Clostridia</taxon>
        <taxon>Lachnospirales</taxon>
        <taxon>Lachnospiraceae</taxon>
        <taxon>Lacrimispora</taxon>
    </lineage>
</organism>
<evidence type="ECO:0000313" key="1">
    <source>
        <dbReference type="EMBL" id="XBS55751.1"/>
    </source>
</evidence>
<dbReference type="AlphaFoldDB" id="A0AAU7PTQ5"/>